<evidence type="ECO:0000313" key="2">
    <source>
        <dbReference type="EMBL" id="PDH32797.1"/>
    </source>
</evidence>
<reference evidence="2 3" key="1">
    <citation type="submission" date="2017-08" db="EMBL/GenBank/DDBJ databases">
        <title>Fine stratification of microbial communities through a metagenomic profile of the photic zone.</title>
        <authorList>
            <person name="Haro-Moreno J.M."/>
            <person name="Lopez-Perez M."/>
            <person name="De La Torre J."/>
            <person name="Picazo A."/>
            <person name="Camacho A."/>
            <person name="Rodriguez-Valera F."/>
        </authorList>
    </citation>
    <scope>NUCLEOTIDE SEQUENCE [LARGE SCALE GENOMIC DNA]</scope>
    <source>
        <strain evidence="2">MED-G28</strain>
    </source>
</reference>
<dbReference type="EMBL" id="NTJZ01000013">
    <property type="protein sequence ID" value="PDH32797.1"/>
    <property type="molecule type" value="Genomic_DNA"/>
</dbReference>
<organism evidence="2 3">
    <name type="scientific">OM182 bacterium MED-G28</name>
    <dbReference type="NCBI Taxonomy" id="1986256"/>
    <lineage>
        <taxon>Bacteria</taxon>
        <taxon>Pseudomonadati</taxon>
        <taxon>Pseudomonadota</taxon>
        <taxon>Gammaproteobacteria</taxon>
        <taxon>OMG group</taxon>
        <taxon>OM182 clade</taxon>
    </lineage>
</organism>
<keyword evidence="1" id="KW-0175">Coiled coil</keyword>
<sequence length="222" mass="25394">MNRRSNLSCQCLILSIGALLLSPLSFSPLLAQEISLESRIQSANESLATLDNQARACLNIFEQGDSNTTAYRCDDFIQSVDGTLLENYLTHCEALKTWREEFITSESTNSNFSADDAVTNLRLLSGIELVCGENALRKRTEYVFSAFSLLQGEQSQNRSSTLGNRYLKEFEQEQLLNTERRRLQSSVLEQQQRRRLETNQQLRNLENELLRQQIIRRPLPGN</sequence>
<name>A0A2A5W941_9GAMM</name>
<feature type="coiled-coil region" evidence="1">
    <location>
        <begin position="188"/>
        <end position="215"/>
    </location>
</feature>
<comment type="caution">
    <text evidence="2">The sequence shown here is derived from an EMBL/GenBank/DDBJ whole genome shotgun (WGS) entry which is preliminary data.</text>
</comment>
<protein>
    <submittedName>
        <fullName evidence="2">Uncharacterized protein</fullName>
    </submittedName>
</protein>
<evidence type="ECO:0000313" key="3">
    <source>
        <dbReference type="Proteomes" id="UP000219329"/>
    </source>
</evidence>
<evidence type="ECO:0000256" key="1">
    <source>
        <dbReference type="SAM" id="Coils"/>
    </source>
</evidence>
<dbReference type="Proteomes" id="UP000219329">
    <property type="component" value="Unassembled WGS sequence"/>
</dbReference>
<proteinExistence type="predicted"/>
<accession>A0A2A5W941</accession>
<dbReference type="AlphaFoldDB" id="A0A2A5W941"/>
<gene>
    <name evidence="2" type="ORF">CNF02_11080</name>
</gene>